<accession>A0A5E4GC16</accession>
<proteinExistence type="predicted"/>
<organism evidence="1 2">
    <name type="scientific">Prunus dulcis</name>
    <name type="common">Almond</name>
    <name type="synonym">Amygdalus dulcis</name>
    <dbReference type="NCBI Taxonomy" id="3755"/>
    <lineage>
        <taxon>Eukaryota</taxon>
        <taxon>Viridiplantae</taxon>
        <taxon>Streptophyta</taxon>
        <taxon>Embryophyta</taxon>
        <taxon>Tracheophyta</taxon>
        <taxon>Spermatophyta</taxon>
        <taxon>Magnoliopsida</taxon>
        <taxon>eudicotyledons</taxon>
        <taxon>Gunneridae</taxon>
        <taxon>Pentapetalae</taxon>
        <taxon>rosids</taxon>
        <taxon>fabids</taxon>
        <taxon>Rosales</taxon>
        <taxon>Rosaceae</taxon>
        <taxon>Amygdaloideae</taxon>
        <taxon>Amygdaleae</taxon>
        <taxon>Prunus</taxon>
    </lineage>
</organism>
<protein>
    <submittedName>
        <fullName evidence="1">Uncharacterized protein</fullName>
    </submittedName>
</protein>
<dbReference type="AlphaFoldDB" id="A0A5E4GC16"/>
<name>A0A5E4GC16_PRUDU</name>
<dbReference type="Gramene" id="VVA37435">
    <property type="protein sequence ID" value="VVA37435"/>
    <property type="gene ID" value="Prudul26B003190"/>
</dbReference>
<gene>
    <name evidence="1" type="ORF">ALMOND_2B003190</name>
</gene>
<dbReference type="InParanoid" id="A0A5E4GC16"/>
<reference evidence="2" key="1">
    <citation type="journal article" date="2020" name="Plant J.">
        <title>Transposons played a major role in the diversification between the closely related almond and peach genomes: results from the almond genome sequence.</title>
        <authorList>
            <person name="Alioto T."/>
            <person name="Alexiou K.G."/>
            <person name="Bardil A."/>
            <person name="Barteri F."/>
            <person name="Castanera R."/>
            <person name="Cruz F."/>
            <person name="Dhingra A."/>
            <person name="Duval H."/>
            <person name="Fernandez I Marti A."/>
            <person name="Frias L."/>
            <person name="Galan B."/>
            <person name="Garcia J.L."/>
            <person name="Howad W."/>
            <person name="Gomez-Garrido J."/>
            <person name="Gut M."/>
            <person name="Julca I."/>
            <person name="Morata J."/>
            <person name="Puigdomenech P."/>
            <person name="Ribeca P."/>
            <person name="Rubio Cabetas M.J."/>
            <person name="Vlasova A."/>
            <person name="Wirthensohn M."/>
            <person name="Garcia-Mas J."/>
            <person name="Gabaldon T."/>
            <person name="Casacuberta J.M."/>
            <person name="Arus P."/>
        </authorList>
    </citation>
    <scope>NUCLEOTIDE SEQUENCE [LARGE SCALE GENOMIC DNA]</scope>
    <source>
        <strain evidence="2">cv. Texas</strain>
    </source>
</reference>
<evidence type="ECO:0000313" key="2">
    <source>
        <dbReference type="Proteomes" id="UP000327085"/>
    </source>
</evidence>
<dbReference type="EMBL" id="CABIKO010000536">
    <property type="protein sequence ID" value="VVA37435.1"/>
    <property type="molecule type" value="Genomic_DNA"/>
</dbReference>
<evidence type="ECO:0000313" key="1">
    <source>
        <dbReference type="EMBL" id="VVA37435.1"/>
    </source>
</evidence>
<sequence length="89" mass="10382">MTTIRSLILPTYLEENEVGLQYMKEKDVDESALEFSTSTPLPFENLTLVEKEKNLGMVEVQPPVLPTFLEENEVSREYVKEREKWMGRS</sequence>
<dbReference type="Proteomes" id="UP000327085">
    <property type="component" value="Chromosome 1"/>
</dbReference>